<dbReference type="Pfam" id="PF02878">
    <property type="entry name" value="PGM_PMM_I"/>
    <property type="match status" value="1"/>
</dbReference>
<evidence type="ECO:0000259" key="9">
    <source>
        <dbReference type="Pfam" id="PF02878"/>
    </source>
</evidence>
<dbReference type="PRINTS" id="PR00509">
    <property type="entry name" value="PGMPMM"/>
</dbReference>
<evidence type="ECO:0000259" key="10">
    <source>
        <dbReference type="Pfam" id="PF02879"/>
    </source>
</evidence>
<organism evidence="13">
    <name type="scientific">Micromonas pusilla (strain CCMP1545)</name>
    <name type="common">Picoplanktonic green alga</name>
    <dbReference type="NCBI Taxonomy" id="564608"/>
    <lineage>
        <taxon>Eukaryota</taxon>
        <taxon>Viridiplantae</taxon>
        <taxon>Chlorophyta</taxon>
        <taxon>Mamiellophyceae</taxon>
        <taxon>Mamiellales</taxon>
        <taxon>Mamiellaceae</taxon>
        <taxon>Micromonas</taxon>
    </lineage>
</organism>
<feature type="domain" description="Alpha-D-phosphohexomutase alpha/beta/alpha" evidence="9">
    <location>
        <begin position="80"/>
        <end position="210"/>
    </location>
</feature>
<dbReference type="Pfam" id="PF02880">
    <property type="entry name" value="PGM_PMM_III"/>
    <property type="match status" value="1"/>
</dbReference>
<dbReference type="KEGG" id="mpp:MICPUCDRAFT_31878"/>
<dbReference type="Proteomes" id="UP000001876">
    <property type="component" value="Unassembled WGS sequence"/>
</dbReference>
<evidence type="ECO:0000313" key="12">
    <source>
        <dbReference type="EMBL" id="EEH59935.1"/>
    </source>
</evidence>
<evidence type="ECO:0000256" key="6">
    <source>
        <dbReference type="ARBA" id="ARBA00022553"/>
    </source>
</evidence>
<dbReference type="OMA" id="IVKEDNQ"/>
<evidence type="ECO:0000256" key="1">
    <source>
        <dbReference type="ARBA" id="ARBA00000443"/>
    </source>
</evidence>
<protein>
    <recommendedName>
        <fullName evidence="4">phosphoglucomutase (alpha-D-glucose-1,6-bisphosphate-dependent)</fullName>
        <ecNumber evidence="4">5.4.2.2</ecNumber>
    </recommendedName>
</protein>
<dbReference type="FunFam" id="3.40.120.10:FF:000010">
    <property type="entry name" value="phosphomannomutase/phosphoglucomutase isoform X1"/>
    <property type="match status" value="1"/>
</dbReference>
<reference evidence="12 13" key="1">
    <citation type="journal article" date="2009" name="Science">
        <title>Green evolution and dynamic adaptations revealed by genomes of the marine picoeukaryotes Micromonas.</title>
        <authorList>
            <person name="Worden A.Z."/>
            <person name="Lee J.H."/>
            <person name="Mock T."/>
            <person name="Rouze P."/>
            <person name="Simmons M.P."/>
            <person name="Aerts A.L."/>
            <person name="Allen A.E."/>
            <person name="Cuvelier M.L."/>
            <person name="Derelle E."/>
            <person name="Everett M.V."/>
            <person name="Foulon E."/>
            <person name="Grimwood J."/>
            <person name="Gundlach H."/>
            <person name="Henrissat B."/>
            <person name="Napoli C."/>
            <person name="McDonald S.M."/>
            <person name="Parker M.S."/>
            <person name="Rombauts S."/>
            <person name="Salamov A."/>
            <person name="Von Dassow P."/>
            <person name="Badger J.H."/>
            <person name="Coutinho P.M."/>
            <person name="Demir E."/>
            <person name="Dubchak I."/>
            <person name="Gentemann C."/>
            <person name="Eikrem W."/>
            <person name="Gready J.E."/>
            <person name="John U."/>
            <person name="Lanier W."/>
            <person name="Lindquist E.A."/>
            <person name="Lucas S."/>
            <person name="Mayer K.F."/>
            <person name="Moreau H."/>
            <person name="Not F."/>
            <person name="Otillar R."/>
            <person name="Panaud O."/>
            <person name="Pangilinan J."/>
            <person name="Paulsen I."/>
            <person name="Piegu B."/>
            <person name="Poliakov A."/>
            <person name="Robbens S."/>
            <person name="Schmutz J."/>
            <person name="Toulza E."/>
            <person name="Wyss T."/>
            <person name="Zelensky A."/>
            <person name="Zhou K."/>
            <person name="Armbrust E.V."/>
            <person name="Bhattacharya D."/>
            <person name="Goodenough U.W."/>
            <person name="Van de Peer Y."/>
            <person name="Grigoriev I.V."/>
        </authorList>
    </citation>
    <scope>NUCLEOTIDE SEQUENCE [LARGE SCALE GENOMIC DNA]</scope>
    <source>
        <strain evidence="12 13">CCMP1545</strain>
    </source>
</reference>
<comment type="catalytic activity">
    <reaction evidence="7">
        <text>alpha-D-glucose 1,6-bisphosphate + L-seryl-[protein] = O-phospho-L-seryl-[protein] + alpha-D-glucose 6-phosphate</text>
        <dbReference type="Rhea" id="RHEA:68752"/>
        <dbReference type="Rhea" id="RHEA-COMP:9863"/>
        <dbReference type="Rhea" id="RHEA-COMP:11604"/>
        <dbReference type="ChEBI" id="CHEBI:29999"/>
        <dbReference type="ChEBI" id="CHEBI:58225"/>
        <dbReference type="ChEBI" id="CHEBI:58392"/>
        <dbReference type="ChEBI" id="CHEBI:83421"/>
    </reaction>
</comment>
<feature type="domain" description="Alpha-D-phosphohexomutase alpha/beta/alpha" evidence="10">
    <location>
        <begin position="267"/>
        <end position="348"/>
    </location>
</feature>
<evidence type="ECO:0000256" key="7">
    <source>
        <dbReference type="ARBA" id="ARBA00049318"/>
    </source>
</evidence>
<dbReference type="EMBL" id="GG663736">
    <property type="protein sequence ID" value="EEH59935.1"/>
    <property type="molecule type" value="Genomic_DNA"/>
</dbReference>
<dbReference type="InterPro" id="IPR005846">
    <property type="entry name" value="A-D-PHexomutase_a/b/a-III"/>
</dbReference>
<sequence>MHAIARSVTVAPVGGFRSGVKRSPPSCIVAAVAPSVRNHATSRPATNVAASSGMLTTTTVTTPEVILALQNGSDVRGVATDGVQGEPVALNEEAAFLIGTAFVHWLAKKVNKQIPELKIAVGRDPRLSGPALVSALFSGFVAEGLKNGIDVGLSTTPACFMTTITKETNCDAGVMLTASHLPFNRNGMKFFTKQGGLDSEDISQICTAAAKRCKETPGGHPVSVPDVDGNVAISGVVCSEYLLTHYSKMLRELIIEGVGAGDKPLEAMKIVVDAGNGSGGFFATHVLEPLGADISGSVFLNPDGSFPNHAPNPEDPYAMSFARDVTVNTDADLGIIFDTDVDRSAVIGKGGDSINRNKLIALLSAIVLEEHPGSTIVTDSVTSDGLASFIESKGGNHLRYMRGYKNVINKGKELNEDGVETHLMIETSGHGAMKENHNLDDGAYIAVKIIIQAVKMRAAGEGGISDLLSELQEPLEEREVRLKIKAADFKAVGLAVIDNLKKDVKAGKFEGYSPLDINYEGLRVRVDEGTGAFGWFLLRQSLHDPVMVLNFESEVHGGVEIMAKALKTWFFEKDFEDVDVSAM</sequence>
<dbReference type="STRING" id="564608.C1MLG3"/>
<evidence type="ECO:0000256" key="2">
    <source>
        <dbReference type="ARBA" id="ARBA00001946"/>
    </source>
</evidence>
<dbReference type="InterPro" id="IPR016055">
    <property type="entry name" value="A-D-PHexomutase_a/b/a-I/II/III"/>
</dbReference>
<comment type="catalytic activity">
    <reaction evidence="1">
        <text>alpha-D-glucose 1-phosphate = alpha-D-glucose 6-phosphate</text>
        <dbReference type="Rhea" id="RHEA:23536"/>
        <dbReference type="ChEBI" id="CHEBI:58225"/>
        <dbReference type="ChEBI" id="CHEBI:58601"/>
        <dbReference type="EC" id="5.4.2.2"/>
    </reaction>
</comment>
<dbReference type="Pfam" id="PF02879">
    <property type="entry name" value="PGM_PMM_II"/>
    <property type="match status" value="1"/>
</dbReference>
<dbReference type="Gene3D" id="3.40.120.10">
    <property type="entry name" value="Alpha-D-Glucose-1,6-Bisphosphate, subunit A, domain 3"/>
    <property type="match status" value="3"/>
</dbReference>
<comment type="cofactor">
    <cofactor evidence="2">
        <name>Mg(2+)</name>
        <dbReference type="ChEBI" id="CHEBI:18420"/>
    </cofactor>
</comment>
<dbReference type="InterPro" id="IPR005845">
    <property type="entry name" value="A-D-PHexomutase_a/b/a-II"/>
</dbReference>
<feature type="domain" description="Alpha-D-phosphohexomutase alpha/beta/alpha" evidence="11">
    <location>
        <begin position="356"/>
        <end position="450"/>
    </location>
</feature>
<dbReference type="OrthoDB" id="1743979at2759"/>
<dbReference type="InterPro" id="IPR050060">
    <property type="entry name" value="Phosphoglucosamine_mutase"/>
</dbReference>
<dbReference type="EC" id="5.4.2.2" evidence="4"/>
<keyword evidence="6" id="KW-0597">Phosphoprotein</keyword>
<dbReference type="GO" id="GO:0004614">
    <property type="term" value="F:phosphoglucomutase activity"/>
    <property type="evidence" value="ECO:0007669"/>
    <property type="project" value="UniProtKB-EC"/>
</dbReference>
<dbReference type="RefSeq" id="XP_003056559.1">
    <property type="nucleotide sequence ID" value="XM_003056513.1"/>
</dbReference>
<dbReference type="PANTHER" id="PTHR42946:SF1">
    <property type="entry name" value="PHOSPHOGLUCOMUTASE (ALPHA-D-GLUCOSE-1,6-BISPHOSPHATE-DEPENDENT)"/>
    <property type="match status" value="1"/>
</dbReference>
<dbReference type="PANTHER" id="PTHR42946">
    <property type="entry name" value="PHOSPHOHEXOSE MUTASE"/>
    <property type="match status" value="1"/>
</dbReference>
<comment type="catalytic activity">
    <reaction evidence="8">
        <text>O-phospho-L-seryl-[protein] + alpha-D-glucose 1-phosphate = alpha-D-glucose 1,6-bisphosphate + L-seryl-[protein]</text>
        <dbReference type="Rhea" id="RHEA:68748"/>
        <dbReference type="Rhea" id="RHEA-COMP:9863"/>
        <dbReference type="Rhea" id="RHEA-COMP:11604"/>
        <dbReference type="ChEBI" id="CHEBI:29999"/>
        <dbReference type="ChEBI" id="CHEBI:58392"/>
        <dbReference type="ChEBI" id="CHEBI:58601"/>
        <dbReference type="ChEBI" id="CHEBI:83421"/>
    </reaction>
</comment>
<evidence type="ECO:0000256" key="8">
    <source>
        <dbReference type="ARBA" id="ARBA00049409"/>
    </source>
</evidence>
<dbReference type="GeneID" id="9681838"/>
<evidence type="ECO:0000259" key="11">
    <source>
        <dbReference type="Pfam" id="PF02880"/>
    </source>
</evidence>
<dbReference type="SUPFAM" id="SSF53738">
    <property type="entry name" value="Phosphoglucomutase, first 3 domains"/>
    <property type="match status" value="3"/>
</dbReference>
<comment type="similarity">
    <text evidence="3">Belongs to the phosphohexose mutase family.</text>
</comment>
<dbReference type="GO" id="GO:0004615">
    <property type="term" value="F:phosphomannomutase activity"/>
    <property type="evidence" value="ECO:0007669"/>
    <property type="project" value="TreeGrafter"/>
</dbReference>
<dbReference type="CDD" id="cd03089">
    <property type="entry name" value="PMM_PGM"/>
    <property type="match status" value="1"/>
</dbReference>
<keyword evidence="5" id="KW-0313">Glucose metabolism</keyword>
<dbReference type="Gene3D" id="3.30.310.50">
    <property type="entry name" value="Alpha-D-phosphohexomutase, C-terminal domain"/>
    <property type="match status" value="1"/>
</dbReference>
<dbReference type="InterPro" id="IPR005841">
    <property type="entry name" value="Alpha-D-phosphohexomutase_SF"/>
</dbReference>
<evidence type="ECO:0000256" key="3">
    <source>
        <dbReference type="ARBA" id="ARBA00010231"/>
    </source>
</evidence>
<keyword evidence="5" id="KW-0119">Carbohydrate metabolism</keyword>
<keyword evidence="13" id="KW-1185">Reference proteome</keyword>
<evidence type="ECO:0000256" key="4">
    <source>
        <dbReference type="ARBA" id="ARBA00012728"/>
    </source>
</evidence>
<dbReference type="SMR" id="C1MLG3"/>
<gene>
    <name evidence="12" type="primary">PGM</name>
    <name evidence="12" type="ORF">MICPUCDRAFT_31878</name>
</gene>
<accession>C1MLG3</accession>
<evidence type="ECO:0000313" key="13">
    <source>
        <dbReference type="Proteomes" id="UP000001876"/>
    </source>
</evidence>
<dbReference type="AlphaFoldDB" id="C1MLG3"/>
<evidence type="ECO:0000256" key="5">
    <source>
        <dbReference type="ARBA" id="ARBA00022526"/>
    </source>
</evidence>
<dbReference type="eggNOG" id="KOG1220">
    <property type="taxonomic scope" value="Eukaryota"/>
</dbReference>
<dbReference type="GO" id="GO:0006006">
    <property type="term" value="P:glucose metabolic process"/>
    <property type="evidence" value="ECO:0007669"/>
    <property type="project" value="UniProtKB-KW"/>
</dbReference>
<proteinExistence type="inferred from homology"/>
<dbReference type="InterPro" id="IPR005844">
    <property type="entry name" value="A-D-PHexomutase_a/b/a-I"/>
</dbReference>
<name>C1MLG3_MICPC</name>